<evidence type="ECO:0000313" key="2">
    <source>
        <dbReference type="Proteomes" id="UP000632498"/>
    </source>
</evidence>
<proteinExistence type="predicted"/>
<dbReference type="PANTHER" id="PTHR40266">
    <property type="entry name" value="TOXIN HIGB-1"/>
    <property type="match status" value="1"/>
</dbReference>
<dbReference type="InterPro" id="IPR035093">
    <property type="entry name" value="RelE/ParE_toxin_dom_sf"/>
</dbReference>
<dbReference type="RefSeq" id="WP_188667053.1">
    <property type="nucleotide sequence ID" value="NZ_BMHV01000038.1"/>
</dbReference>
<reference evidence="1" key="2">
    <citation type="submission" date="2020-09" db="EMBL/GenBank/DDBJ databases">
        <authorList>
            <person name="Sun Q."/>
            <person name="Zhou Y."/>
        </authorList>
    </citation>
    <scope>NUCLEOTIDE SEQUENCE</scope>
    <source>
        <strain evidence="1">CGMCC 1.15254</strain>
    </source>
</reference>
<name>A0A917C7Z7_9PROT</name>
<dbReference type="PANTHER" id="PTHR40266:SF2">
    <property type="entry name" value="TOXIN HIGB-1"/>
    <property type="match status" value="1"/>
</dbReference>
<dbReference type="Gene3D" id="3.30.2310.20">
    <property type="entry name" value="RelE-like"/>
    <property type="match status" value="1"/>
</dbReference>
<gene>
    <name evidence="1" type="ORF">GCM10011332_31920</name>
</gene>
<accession>A0A917C7Z7</accession>
<dbReference type="SUPFAM" id="SSF143011">
    <property type="entry name" value="RelE-like"/>
    <property type="match status" value="1"/>
</dbReference>
<reference evidence="1" key="1">
    <citation type="journal article" date="2014" name="Int. J. Syst. Evol. Microbiol.">
        <title>Complete genome sequence of Corynebacterium casei LMG S-19264T (=DSM 44701T), isolated from a smear-ripened cheese.</title>
        <authorList>
            <consortium name="US DOE Joint Genome Institute (JGI-PGF)"/>
            <person name="Walter F."/>
            <person name="Albersmeier A."/>
            <person name="Kalinowski J."/>
            <person name="Ruckert C."/>
        </authorList>
    </citation>
    <scope>NUCLEOTIDE SEQUENCE</scope>
    <source>
        <strain evidence="1">CGMCC 1.15254</strain>
    </source>
</reference>
<organism evidence="1 2">
    <name type="scientific">Terasakiella brassicae</name>
    <dbReference type="NCBI Taxonomy" id="1634917"/>
    <lineage>
        <taxon>Bacteria</taxon>
        <taxon>Pseudomonadati</taxon>
        <taxon>Pseudomonadota</taxon>
        <taxon>Alphaproteobacteria</taxon>
        <taxon>Rhodospirillales</taxon>
        <taxon>Terasakiellaceae</taxon>
        <taxon>Terasakiella</taxon>
    </lineage>
</organism>
<dbReference type="Proteomes" id="UP000632498">
    <property type="component" value="Unassembled WGS sequence"/>
</dbReference>
<dbReference type="AlphaFoldDB" id="A0A917C7Z7"/>
<protein>
    <submittedName>
        <fullName evidence="1">Plasmid maintenance system killer protein</fullName>
    </submittedName>
</protein>
<dbReference type="InterPro" id="IPR007711">
    <property type="entry name" value="HigB-1"/>
</dbReference>
<dbReference type="EMBL" id="BMHV01000038">
    <property type="protein sequence ID" value="GGF75529.1"/>
    <property type="molecule type" value="Genomic_DNA"/>
</dbReference>
<evidence type="ECO:0000313" key="1">
    <source>
        <dbReference type="EMBL" id="GGF75529.1"/>
    </source>
</evidence>
<keyword evidence="2" id="KW-1185">Reference proteome</keyword>
<comment type="caution">
    <text evidence="1">The sequence shown here is derived from an EMBL/GenBank/DDBJ whole genome shotgun (WGS) entry which is preliminary data.</text>
</comment>
<dbReference type="Pfam" id="PF05015">
    <property type="entry name" value="HigB-like_toxin"/>
    <property type="match status" value="1"/>
</dbReference>
<sequence length="92" mass="10810">MPITKIKHKGLKELFQTGKTSKINKRYHANCIYIMDFLDNVTDLAQCVGIQNFHELKGMRKGEYSMHASGNWCITFEWEDPDVLILNFEDYH</sequence>